<dbReference type="PRINTS" id="PR00313">
    <property type="entry name" value="CABNDNGRPT"/>
</dbReference>
<dbReference type="EMBL" id="CP024426">
    <property type="protein sequence ID" value="ATQ58368.1"/>
    <property type="molecule type" value="Genomic_DNA"/>
</dbReference>
<evidence type="ECO:0000256" key="1">
    <source>
        <dbReference type="ARBA" id="ARBA00001913"/>
    </source>
</evidence>
<comment type="cofactor">
    <cofactor evidence="1">
        <name>Ca(2+)</name>
        <dbReference type="ChEBI" id="CHEBI:29108"/>
    </cofactor>
</comment>
<dbReference type="InterPro" id="IPR013858">
    <property type="entry name" value="Peptidase_M10B_C"/>
</dbReference>
<dbReference type="InterPro" id="IPR018511">
    <property type="entry name" value="Hemolysin-typ_Ca-bd_CS"/>
</dbReference>
<evidence type="ECO:0000259" key="5">
    <source>
        <dbReference type="Pfam" id="PF08548"/>
    </source>
</evidence>
<dbReference type="InterPro" id="IPR011049">
    <property type="entry name" value="Serralysin-like_metalloprot_C"/>
</dbReference>
<evidence type="ECO:0000256" key="2">
    <source>
        <dbReference type="ARBA" id="ARBA00004613"/>
    </source>
</evidence>
<keyword evidence="3" id="KW-0964">Secreted</keyword>
<gene>
    <name evidence="6" type="ORF">PYTT13_21310</name>
</gene>
<dbReference type="SUPFAM" id="SSF51120">
    <property type="entry name" value="beta-Roll"/>
    <property type="match status" value="4"/>
</dbReference>
<evidence type="ECO:0000313" key="7">
    <source>
        <dbReference type="Proteomes" id="UP000229314"/>
    </source>
</evidence>
<geneLocation type="plasmid" evidence="7">
    <name>ptt13-4</name>
</geneLocation>
<protein>
    <recommendedName>
        <fullName evidence="5">Peptidase M10 serralysin C-terminal domain-containing protein</fullName>
    </recommendedName>
</protein>
<dbReference type="AlphaFoldDB" id="A0A2D2C778"/>
<reference evidence="6 7" key="1">
    <citation type="submission" date="2017-10" db="EMBL/GenBank/DDBJ databases">
        <title>Complete genome sequence of Paracoccus yeei TT13 isolated from human skin.</title>
        <authorList>
            <person name="Lee K."/>
            <person name="Lim J.Y."/>
            <person name="Hwang I."/>
        </authorList>
    </citation>
    <scope>NUCLEOTIDE SEQUENCE [LARGE SCALE GENOMIC DNA]</scope>
    <source>
        <strain evidence="6 7">TT13</strain>
        <plasmid evidence="7">Plasmid ptt13-4</plasmid>
    </source>
</reference>
<evidence type="ECO:0000313" key="6">
    <source>
        <dbReference type="EMBL" id="ATQ58368.1"/>
    </source>
</evidence>
<feature type="domain" description="Peptidase M10 serralysin C-terminal" evidence="5">
    <location>
        <begin position="375"/>
        <end position="563"/>
    </location>
</feature>
<dbReference type="PANTHER" id="PTHR38340:SF1">
    <property type="entry name" value="S-LAYER PROTEIN"/>
    <property type="match status" value="1"/>
</dbReference>
<sequence length="564" mass="57934">MSFNMAGDAMNTHSNAGHSAAGAAAGKTITIDSRNGGPTHANGTSGNDVIRATTDGATENQIHIHAGSGNDSIVMDLGVAGARTIQHGYHAFGHQGWDTFSFSNVAAMRGTVVGRIDDFNSLEDRIVIAGQVLDPLRPGQIAGADVSIVLYQGQQWLQIVNAVGGRALFTLEGARQVRQPDGSWADESHFLKWNHPLPKQLPSVAFENPYNALPQGLLQQALPAERTSMHNPTPNSAGVIQGSAAHDVIVTGRGDEHIQGGAGRDYIRADIGSDTLNGGTGDDILEGGKGFDLIYGGPGNDTIAGGSDADTVYGGQGNDLIFGGTENDALHGNAGNDIIHGGRGADILWGEDGHDRLSGGGGNDRLLGGTGNDWLAGGTGNDTLYGGSGNDTLIGGAGNDVLHVEAQNNILSGGAGNDRLYGGSGRDSLLGDVGSDQLRGGGGNDRLNGGAGKDALWGGAGADQFVFLAPGHSSTTNPDVIADFARAQGDRIDLSPMDAMVTRAGNQDFDFIGRAAFGGDAGELRYQVAQGKAYVYGDVNGDGRADFCIQVNGVIALSGNDFIL</sequence>
<keyword evidence="4" id="KW-0677">Repeat</keyword>
<proteinExistence type="predicted"/>
<accession>A0A2D2C778</accession>
<dbReference type="Proteomes" id="UP000229314">
    <property type="component" value="Plasmid pTT13-4"/>
</dbReference>
<dbReference type="PANTHER" id="PTHR38340">
    <property type="entry name" value="S-LAYER PROTEIN"/>
    <property type="match status" value="1"/>
</dbReference>
<dbReference type="PROSITE" id="PS00330">
    <property type="entry name" value="HEMOLYSIN_CALCIUM"/>
    <property type="match status" value="9"/>
</dbReference>
<dbReference type="GO" id="GO:0005509">
    <property type="term" value="F:calcium ion binding"/>
    <property type="evidence" value="ECO:0007669"/>
    <property type="project" value="InterPro"/>
</dbReference>
<keyword evidence="6" id="KW-0614">Plasmid</keyword>
<dbReference type="GO" id="GO:0005615">
    <property type="term" value="C:extracellular space"/>
    <property type="evidence" value="ECO:0007669"/>
    <property type="project" value="InterPro"/>
</dbReference>
<comment type="subcellular location">
    <subcellularLocation>
        <location evidence="2">Secreted</location>
    </subcellularLocation>
</comment>
<organism evidence="6 7">
    <name type="scientific">Paracoccus yeei</name>
    <dbReference type="NCBI Taxonomy" id="147645"/>
    <lineage>
        <taxon>Bacteria</taxon>
        <taxon>Pseudomonadati</taxon>
        <taxon>Pseudomonadota</taxon>
        <taxon>Alphaproteobacteria</taxon>
        <taxon>Rhodobacterales</taxon>
        <taxon>Paracoccaceae</taxon>
        <taxon>Paracoccus</taxon>
    </lineage>
</organism>
<dbReference type="Pfam" id="PF00353">
    <property type="entry name" value="HemolysinCabind"/>
    <property type="match status" value="5"/>
</dbReference>
<dbReference type="InterPro" id="IPR001343">
    <property type="entry name" value="Hemolysn_Ca-bd"/>
</dbReference>
<evidence type="ECO:0000256" key="3">
    <source>
        <dbReference type="ARBA" id="ARBA00022525"/>
    </source>
</evidence>
<dbReference type="InterPro" id="IPR050557">
    <property type="entry name" value="RTX_toxin/Mannuronan_C5-epim"/>
</dbReference>
<dbReference type="Pfam" id="PF08548">
    <property type="entry name" value="Peptidase_M10_C"/>
    <property type="match status" value="1"/>
</dbReference>
<name>A0A2D2C778_9RHOB</name>
<dbReference type="Gene3D" id="2.150.10.10">
    <property type="entry name" value="Serralysin-like metalloprotease, C-terminal"/>
    <property type="match status" value="5"/>
</dbReference>
<evidence type="ECO:0000256" key="4">
    <source>
        <dbReference type="ARBA" id="ARBA00022737"/>
    </source>
</evidence>